<feature type="domain" description="FCP1 homology" evidence="3">
    <location>
        <begin position="322"/>
        <end position="493"/>
    </location>
</feature>
<organism evidence="4 5">
    <name type="scientific">Meristemomyces frigidus</name>
    <dbReference type="NCBI Taxonomy" id="1508187"/>
    <lineage>
        <taxon>Eukaryota</taxon>
        <taxon>Fungi</taxon>
        <taxon>Dikarya</taxon>
        <taxon>Ascomycota</taxon>
        <taxon>Pezizomycotina</taxon>
        <taxon>Dothideomycetes</taxon>
        <taxon>Dothideomycetidae</taxon>
        <taxon>Mycosphaerellales</taxon>
        <taxon>Teratosphaeriaceae</taxon>
        <taxon>Meristemomyces</taxon>
    </lineage>
</organism>
<feature type="region of interest" description="Disordered" evidence="2">
    <location>
        <begin position="273"/>
        <end position="305"/>
    </location>
</feature>
<evidence type="ECO:0000256" key="2">
    <source>
        <dbReference type="SAM" id="MobiDB-lite"/>
    </source>
</evidence>
<sequence>MEGLVGEMAKTSLGRKKRPKKRKGEGGKDETGEEEAEVLFKGRIDPKTIPPATSTTTATSECEKAVTTRRVPSAPPPYRLPRLRKVDQLPSATTNTNTNTINQKDQPVSSRLRSTKKSQIPEAGPQKHARSNKQAPGPLPAKYGSFNPVLFNPSHHTSAGNAQRQPKVKLEPWQWGYQAQPPWFPQNQQYLAPAQAAAVPGPARHVWEHQQPSQPYVRQSGAVAAATAAFGGLPIAGNQQWFPQGPLPFAPAQATAAPFPAPIPWAPQQQFFPAPQQQQRQPQAPAVPSPSPLASGPPPANRPQPTATYLAQARRLITLHPTGPRKLLVILDLNGTLLHRKGHHKKTFEPRPRVVEFIHYLFTNHKVMVWSSARPANVEAMCAYLFTPQQRSELVAVWTRDNLRLSFADYTDKVQVYKRLSWVWEDEEIAYKCAVDEECGEMWGQGNTVLIDDSEVKAATEPFNLVKVEEFLGGESEGFRDMLGQVAGYLEALKGMEDVSNGIWYDSSR</sequence>
<dbReference type="InterPro" id="IPR036412">
    <property type="entry name" value="HAD-like_sf"/>
</dbReference>
<evidence type="ECO:0000313" key="5">
    <source>
        <dbReference type="Proteomes" id="UP001310890"/>
    </source>
</evidence>
<dbReference type="InterPro" id="IPR004274">
    <property type="entry name" value="FCP1_dom"/>
</dbReference>
<dbReference type="AlphaFoldDB" id="A0AAN7TAA2"/>
<evidence type="ECO:0000259" key="3">
    <source>
        <dbReference type="PROSITE" id="PS50969"/>
    </source>
</evidence>
<feature type="compositionally biased region" description="Low complexity" evidence="2">
    <location>
        <begin position="273"/>
        <end position="284"/>
    </location>
</feature>
<dbReference type="InterPro" id="IPR023214">
    <property type="entry name" value="HAD_sf"/>
</dbReference>
<dbReference type="GO" id="GO:0015031">
    <property type="term" value="P:protein transport"/>
    <property type="evidence" value="ECO:0007669"/>
    <property type="project" value="UniProtKB-KW"/>
</dbReference>
<feature type="compositionally biased region" description="Basic residues" evidence="2">
    <location>
        <begin position="13"/>
        <end position="23"/>
    </location>
</feature>
<comment type="subunit">
    <text evidence="1">Component of the TIM23 complex.</text>
</comment>
<dbReference type="InterPro" id="IPR050365">
    <property type="entry name" value="TIM50"/>
</dbReference>
<dbReference type="PROSITE" id="PS50969">
    <property type="entry name" value="FCP1"/>
    <property type="match status" value="1"/>
</dbReference>
<dbReference type="Gene3D" id="3.40.50.1000">
    <property type="entry name" value="HAD superfamily/HAD-like"/>
    <property type="match status" value="1"/>
</dbReference>
<evidence type="ECO:0000313" key="4">
    <source>
        <dbReference type="EMBL" id="KAK5108884.1"/>
    </source>
</evidence>
<dbReference type="EMBL" id="JAVRRL010000075">
    <property type="protein sequence ID" value="KAK5108884.1"/>
    <property type="molecule type" value="Genomic_DNA"/>
</dbReference>
<keyword evidence="1" id="KW-0809">Transit peptide</keyword>
<keyword evidence="1" id="KW-0813">Transport</keyword>
<keyword evidence="1" id="KW-0496">Mitochondrion</keyword>
<dbReference type="PANTHER" id="PTHR12210">
    <property type="entry name" value="DULLARD PROTEIN PHOSPHATASE"/>
    <property type="match status" value="1"/>
</dbReference>
<feature type="compositionally biased region" description="Polar residues" evidence="2">
    <location>
        <begin position="101"/>
        <end position="112"/>
    </location>
</feature>
<name>A0AAN7TAA2_9PEZI</name>
<comment type="function">
    <text evidence="1">Essential component of the TIM23 complex, a complex that mediates the translocation of transit peptide-containing proteins across the mitochondrial inner membrane.</text>
</comment>
<dbReference type="GO" id="GO:0005744">
    <property type="term" value="C:TIM23 mitochondrial import inner membrane translocase complex"/>
    <property type="evidence" value="ECO:0007669"/>
    <property type="project" value="UniProtKB-UniRule"/>
</dbReference>
<evidence type="ECO:0000256" key="1">
    <source>
        <dbReference type="RuleBase" id="RU365079"/>
    </source>
</evidence>
<feature type="compositionally biased region" description="Pro residues" evidence="2">
    <location>
        <begin position="285"/>
        <end position="302"/>
    </location>
</feature>
<comment type="similarity">
    <text evidence="1">Belongs to the TIM50 family.</text>
</comment>
<protein>
    <recommendedName>
        <fullName evidence="1">Mitochondrial import inner membrane translocase subunit TIM50</fullName>
    </recommendedName>
</protein>
<comment type="caution">
    <text evidence="4">The sequence shown here is derived from an EMBL/GenBank/DDBJ whole genome shotgun (WGS) entry which is preliminary data.</text>
</comment>
<dbReference type="Proteomes" id="UP001310890">
    <property type="component" value="Unassembled WGS sequence"/>
</dbReference>
<dbReference type="Pfam" id="PF03031">
    <property type="entry name" value="NIF"/>
    <property type="match status" value="1"/>
</dbReference>
<accession>A0AAN7TAA2</accession>
<dbReference type="SMART" id="SM00577">
    <property type="entry name" value="CPDc"/>
    <property type="match status" value="1"/>
</dbReference>
<keyword evidence="1" id="KW-0811">Translocation</keyword>
<gene>
    <name evidence="4" type="ORF">LTR62_007686</name>
</gene>
<dbReference type="SUPFAM" id="SSF56784">
    <property type="entry name" value="HAD-like"/>
    <property type="match status" value="1"/>
</dbReference>
<comment type="subcellular location">
    <subcellularLocation>
        <location evidence="1">Mitochondrion inner membrane</location>
        <topology evidence="1">Single-pass membrane protein</topology>
    </subcellularLocation>
</comment>
<feature type="region of interest" description="Disordered" evidence="2">
    <location>
        <begin position="1"/>
        <end position="139"/>
    </location>
</feature>
<feature type="compositionally biased region" description="Low complexity" evidence="2">
    <location>
        <begin position="50"/>
        <end position="60"/>
    </location>
</feature>
<keyword evidence="1" id="KW-0653">Protein transport</keyword>
<proteinExistence type="inferred from homology"/>
<reference evidence="4" key="1">
    <citation type="submission" date="2023-08" db="EMBL/GenBank/DDBJ databases">
        <title>Black Yeasts Isolated from many extreme environments.</title>
        <authorList>
            <person name="Coleine C."/>
            <person name="Stajich J.E."/>
            <person name="Selbmann L."/>
        </authorList>
    </citation>
    <scope>NUCLEOTIDE SEQUENCE</scope>
    <source>
        <strain evidence="4">CCFEE 5401</strain>
    </source>
</reference>